<dbReference type="Proteomes" id="UP000240010">
    <property type="component" value="Unassembled WGS sequence"/>
</dbReference>
<evidence type="ECO:0000313" key="2">
    <source>
        <dbReference type="EMBL" id="PPK74590.1"/>
    </source>
</evidence>
<keyword evidence="1" id="KW-0472">Membrane</keyword>
<evidence type="ECO:0000313" key="3">
    <source>
        <dbReference type="Proteomes" id="UP000240010"/>
    </source>
</evidence>
<gene>
    <name evidence="2" type="ORF">B0F87_10864</name>
</gene>
<dbReference type="EMBL" id="PTIZ01000008">
    <property type="protein sequence ID" value="PPK74590.1"/>
    <property type="molecule type" value="Genomic_DNA"/>
</dbReference>
<keyword evidence="1" id="KW-1133">Transmembrane helix</keyword>
<protein>
    <submittedName>
        <fullName evidence="2">Uncharacterized protein</fullName>
    </submittedName>
</protein>
<dbReference type="AlphaFoldDB" id="A0A2S6HAY6"/>
<feature type="transmembrane region" description="Helical" evidence="1">
    <location>
        <begin position="6"/>
        <end position="32"/>
    </location>
</feature>
<reference evidence="2 3" key="1">
    <citation type="submission" date="2018-02" db="EMBL/GenBank/DDBJ databases">
        <title>Subsurface microbial communities from deep shales in Ohio and West Virginia, USA.</title>
        <authorList>
            <person name="Wrighton K."/>
        </authorList>
    </citation>
    <scope>NUCLEOTIDE SEQUENCE [LARGE SCALE GENOMIC DNA]</scope>
    <source>
        <strain evidence="2 3">OWC-DMM</strain>
    </source>
</reference>
<proteinExistence type="predicted"/>
<evidence type="ECO:0000256" key="1">
    <source>
        <dbReference type="SAM" id="Phobius"/>
    </source>
</evidence>
<sequence>MGNSWMLQIYILTLFMRYADLLRIAYWGAFLVSMREFRLHKGRLCIAPRFIPY</sequence>
<keyword evidence="1" id="KW-0812">Transmembrane</keyword>
<name>A0A2S6HAY6_9GAMM</name>
<comment type="caution">
    <text evidence="2">The sequence shown here is derived from an EMBL/GenBank/DDBJ whole genome shotgun (WGS) entry which is preliminary data.</text>
</comment>
<organism evidence="2 3">
    <name type="scientific">Methylobacter tundripaludum</name>
    <dbReference type="NCBI Taxonomy" id="173365"/>
    <lineage>
        <taxon>Bacteria</taxon>
        <taxon>Pseudomonadati</taxon>
        <taxon>Pseudomonadota</taxon>
        <taxon>Gammaproteobacteria</taxon>
        <taxon>Methylococcales</taxon>
        <taxon>Methylococcaceae</taxon>
        <taxon>Methylobacter</taxon>
    </lineage>
</organism>
<accession>A0A2S6HAY6</accession>